<feature type="compositionally biased region" description="Polar residues" evidence="1">
    <location>
        <begin position="1"/>
        <end position="11"/>
    </location>
</feature>
<evidence type="ECO:0000313" key="3">
    <source>
        <dbReference type="EMBL" id="PRE45517.1"/>
    </source>
</evidence>
<comment type="caution">
    <text evidence="3">The sequence shown here is derived from an EMBL/GenBank/DDBJ whole genome shotgun (WGS) entry which is preliminary data.</text>
</comment>
<organism evidence="3 4">
    <name type="scientific">Burkholderia multivorans</name>
    <dbReference type="NCBI Taxonomy" id="87883"/>
    <lineage>
        <taxon>Bacteria</taxon>
        <taxon>Pseudomonadati</taxon>
        <taxon>Pseudomonadota</taxon>
        <taxon>Betaproteobacteria</taxon>
        <taxon>Burkholderiales</taxon>
        <taxon>Burkholderiaceae</taxon>
        <taxon>Burkholderia</taxon>
        <taxon>Burkholderia cepacia complex</taxon>
    </lineage>
</organism>
<feature type="region of interest" description="Disordered" evidence="1">
    <location>
        <begin position="216"/>
        <end position="287"/>
    </location>
</feature>
<name>A0AB37ASN8_9BURK</name>
<sequence>MMDETVTSSGSPAEEPVINVIEPDRPPLPDPQGGTASSGRFDQTAADALAARRRREFDAARARLRDQAIRADAPSQAGEQQPEKPQNPARGSEDVPAQRWAPLGSPPEKVRKRYLRAGNQYFLKDAPHQLAFEDIGPYLVTEHNRPDVVESMVDMVRAKDWGRIRVSGHPQFRQEVWVQATLLGIEVSGYEPKPVDFARLAEARRDRLTNRIEMAGPAAAPQAAAASTKAPPTAPGPTQASGGKPATSVGVRQPEPGPVEPAASPAAPAPAAPPRPAPAPDIEPPVADAEGHERQRYAGELVEHGGAPYQHNPARSDSYYVVYRDAGGADHVVWGVDLERAVAESGALAGQQVVLENLGRRLVTVTVPVVDATGTVIGEEEKDVYRNTWQVDVAGQERTQPRAAAPERERERERSEEVRASTPEQAQPLRRRKPSVVPPEERAVQMAVLTAAMRQHGLSERSIARVQQHAQRLMGAFEAEGVTVPRPRVFDPEAPSARSRRTRAAPDRAQSREVERAPSDPAPPSL</sequence>
<protein>
    <submittedName>
        <fullName evidence="3">DNA primase</fullName>
    </submittedName>
</protein>
<feature type="compositionally biased region" description="Low complexity" evidence="1">
    <location>
        <begin position="216"/>
        <end position="243"/>
    </location>
</feature>
<feature type="compositionally biased region" description="Basic and acidic residues" evidence="1">
    <location>
        <begin position="504"/>
        <end position="518"/>
    </location>
</feature>
<evidence type="ECO:0000256" key="1">
    <source>
        <dbReference type="SAM" id="MobiDB-lite"/>
    </source>
</evidence>
<dbReference type="InterPro" id="IPR040677">
    <property type="entry name" value="LPD7"/>
</dbReference>
<dbReference type="AlphaFoldDB" id="A0AB37ASN8"/>
<feature type="compositionally biased region" description="Basic and acidic residues" evidence="1">
    <location>
        <begin position="405"/>
        <end position="419"/>
    </location>
</feature>
<feature type="region of interest" description="Disordered" evidence="1">
    <location>
        <begin position="1"/>
        <end position="106"/>
    </location>
</feature>
<dbReference type="EMBL" id="PVFR01000058">
    <property type="protein sequence ID" value="PRE45517.1"/>
    <property type="molecule type" value="Genomic_DNA"/>
</dbReference>
<feature type="region of interest" description="Disordered" evidence="1">
    <location>
        <begin position="478"/>
        <end position="526"/>
    </location>
</feature>
<feature type="compositionally biased region" description="Basic and acidic residues" evidence="1">
    <location>
        <begin position="55"/>
        <end position="69"/>
    </location>
</feature>
<accession>A0AB37ASN8</accession>
<evidence type="ECO:0000259" key="2">
    <source>
        <dbReference type="Pfam" id="PF18821"/>
    </source>
</evidence>
<feature type="domain" description="Large polyvalent protein-associated" evidence="2">
    <location>
        <begin position="109"/>
        <end position="203"/>
    </location>
</feature>
<proteinExistence type="predicted"/>
<feature type="compositionally biased region" description="Pro residues" evidence="1">
    <location>
        <begin position="267"/>
        <end position="283"/>
    </location>
</feature>
<dbReference type="Pfam" id="PF18821">
    <property type="entry name" value="LPD7"/>
    <property type="match status" value="1"/>
</dbReference>
<dbReference type="Proteomes" id="UP000237811">
    <property type="component" value="Unassembled WGS sequence"/>
</dbReference>
<feature type="compositionally biased region" description="Low complexity" evidence="1">
    <location>
        <begin position="40"/>
        <end position="49"/>
    </location>
</feature>
<feature type="region of interest" description="Disordered" evidence="1">
    <location>
        <begin position="391"/>
        <end position="439"/>
    </location>
</feature>
<evidence type="ECO:0000313" key="4">
    <source>
        <dbReference type="Proteomes" id="UP000237811"/>
    </source>
</evidence>
<gene>
    <name evidence="3" type="ORF">C6P99_18960</name>
</gene>
<reference evidence="3 4" key="1">
    <citation type="submission" date="2018-03" db="EMBL/GenBank/DDBJ databases">
        <authorList>
            <person name="Nguyen K."/>
            <person name="Fouts D."/>
            <person name="Sutton G."/>
        </authorList>
    </citation>
    <scope>NUCLEOTIDE SEQUENCE [LARGE SCALE GENOMIC DNA]</scope>
    <source>
        <strain evidence="3 4">AU14328</strain>
    </source>
</reference>